<name>A0ABZ1TXV7_9ACTN</name>
<evidence type="ECO:0008006" key="3">
    <source>
        <dbReference type="Google" id="ProtNLM"/>
    </source>
</evidence>
<proteinExistence type="predicted"/>
<dbReference type="Gene3D" id="1.25.40.10">
    <property type="entry name" value="Tetratricopeptide repeat domain"/>
    <property type="match status" value="1"/>
</dbReference>
<dbReference type="SUPFAM" id="SSF48452">
    <property type="entry name" value="TPR-like"/>
    <property type="match status" value="1"/>
</dbReference>
<dbReference type="Proteomes" id="UP001432222">
    <property type="component" value="Chromosome"/>
</dbReference>
<reference evidence="1" key="1">
    <citation type="submission" date="2022-10" db="EMBL/GenBank/DDBJ databases">
        <title>The complete genomes of actinobacterial strains from the NBC collection.</title>
        <authorList>
            <person name="Joergensen T.S."/>
            <person name="Alvarez Arevalo M."/>
            <person name="Sterndorff E.B."/>
            <person name="Faurdal D."/>
            <person name="Vuksanovic O."/>
            <person name="Mourched A.-S."/>
            <person name="Charusanti P."/>
            <person name="Shaw S."/>
            <person name="Blin K."/>
            <person name="Weber T."/>
        </authorList>
    </citation>
    <scope>NUCLEOTIDE SEQUENCE</scope>
    <source>
        <strain evidence="1">NBC_00222</strain>
    </source>
</reference>
<dbReference type="EMBL" id="CP108110">
    <property type="protein sequence ID" value="WUQ83785.1"/>
    <property type="molecule type" value="Genomic_DNA"/>
</dbReference>
<evidence type="ECO:0000313" key="1">
    <source>
        <dbReference type="EMBL" id="WUQ83785.1"/>
    </source>
</evidence>
<protein>
    <recommendedName>
        <fullName evidence="3">Tetratricopeptide repeat protein</fullName>
    </recommendedName>
</protein>
<organism evidence="1 2">
    <name type="scientific">Kitasatospora purpeofusca</name>
    <dbReference type="NCBI Taxonomy" id="67352"/>
    <lineage>
        <taxon>Bacteria</taxon>
        <taxon>Bacillati</taxon>
        <taxon>Actinomycetota</taxon>
        <taxon>Actinomycetes</taxon>
        <taxon>Kitasatosporales</taxon>
        <taxon>Streptomycetaceae</taxon>
        <taxon>Kitasatospora</taxon>
    </lineage>
</organism>
<accession>A0ABZ1TXV7</accession>
<dbReference type="InterPro" id="IPR011990">
    <property type="entry name" value="TPR-like_helical_dom_sf"/>
</dbReference>
<sequence>MLQHLITQDDGLRMVPTDRNELTAAVGRLRDELRALPEKTDPVRTRVLTRWVGLGQMCLGHHEDARTFLQQSLDLAAAIGNTGAVVATGLNLADAHRYAGDVRTADALYRNALNTARSQQPELLDFALQHTGKHLMERGDLAEAKIHLQEALRLRIAKGNTELVESTQAALDRVELLLGDAAAAAPSYWSRRWTSWLQSHSTARTPARWAEDFPGLRDAVRGLTAHQRVRPCHLRDQSFPAELIAAMAEEAEKAVAASGYLHNGKWNVAVGDAVHRFAEQVDLAAVVARSTGLDVERPHTAVYIAYREEGQFLDFHLDDSGFGEANLILCLEHARPTGAPTVSTTVFINADGCLECDLREGDCVVFDGALTPHGRTPLGVGERVTLVSFGFRARDQAIRALTNLPSVPG</sequence>
<dbReference type="RefSeq" id="WP_266274217.1">
    <property type="nucleotide sequence ID" value="NZ_CP108110.1"/>
</dbReference>
<evidence type="ECO:0000313" key="2">
    <source>
        <dbReference type="Proteomes" id="UP001432222"/>
    </source>
</evidence>
<keyword evidence="2" id="KW-1185">Reference proteome</keyword>
<gene>
    <name evidence="1" type="ORF">OHA16_12880</name>
</gene>
<dbReference type="GeneID" id="95080108"/>